<dbReference type="KEGG" id="phs:C2L64_37715"/>
<accession>A0AAN1JHC0</accession>
<evidence type="ECO:0000313" key="1">
    <source>
        <dbReference type="EMBL" id="AUT74038.1"/>
    </source>
</evidence>
<dbReference type="EMBL" id="AKAU01000011">
    <property type="protein sequence ID" value="EIN02948.1"/>
    <property type="molecule type" value="Genomic_DNA"/>
</dbReference>
<evidence type="ECO:0000313" key="2">
    <source>
        <dbReference type="EMBL" id="EIN02948.1"/>
    </source>
</evidence>
<organism evidence="1 4">
    <name type="scientific">Paraburkholderia hospita</name>
    <dbReference type="NCBI Taxonomy" id="169430"/>
    <lineage>
        <taxon>Bacteria</taxon>
        <taxon>Pseudomonadati</taxon>
        <taxon>Pseudomonadota</taxon>
        <taxon>Betaproteobacteria</taxon>
        <taxon>Burkholderiales</taxon>
        <taxon>Burkholderiaceae</taxon>
        <taxon>Paraburkholderia</taxon>
    </lineage>
</organism>
<dbReference type="EMBL" id="CP026107">
    <property type="protein sequence ID" value="AUT74038.1"/>
    <property type="molecule type" value="Genomic_DNA"/>
</dbReference>
<dbReference type="GeneID" id="55534036"/>
<gene>
    <name evidence="1" type="ORF">C2L64_37715</name>
    <name evidence="2" type="ORF">WQE_00960</name>
</gene>
<dbReference type="Proteomes" id="UP000236649">
    <property type="component" value="Chromosome 3"/>
</dbReference>
<keyword evidence="3" id="KW-1185">Reference proteome</keyword>
<proteinExistence type="predicted"/>
<reference evidence="2 3" key="1">
    <citation type="journal article" date="2012" name="J. Bacteriol.">
        <title>Draft Genome Sequence of the Soil Bacterium Burkholderia terrae Strain BS001, Which Interacts with Fungal Surface Structures.</title>
        <authorList>
            <person name="Nazir R."/>
            <person name="Hansen M.A."/>
            <person name="Sorensen S."/>
            <person name="van Elsas J.D."/>
        </authorList>
    </citation>
    <scope>NUCLEOTIDE SEQUENCE [LARGE SCALE GENOMIC DNA]</scope>
    <source>
        <strain evidence="2 3">BS001</strain>
    </source>
</reference>
<reference evidence="1 4" key="2">
    <citation type="submission" date="2018-01" db="EMBL/GenBank/DDBJ databases">
        <title>Species boundaries and ecological features among Paraburkholderia terrae DSMZ17804T, P. hospita DSMZ17164T and P. caribensis DSMZ13236T.</title>
        <authorList>
            <person name="Pratama A.A."/>
        </authorList>
    </citation>
    <scope>NUCLEOTIDE SEQUENCE [LARGE SCALE GENOMIC DNA]</scope>
    <source>
        <strain evidence="1 4">DSM 17164</strain>
    </source>
</reference>
<name>A0AAN1JHC0_9BURK</name>
<evidence type="ECO:0000313" key="4">
    <source>
        <dbReference type="Proteomes" id="UP000236649"/>
    </source>
</evidence>
<dbReference type="Proteomes" id="UP000004980">
    <property type="component" value="Unassembled WGS sequence"/>
</dbReference>
<protein>
    <submittedName>
        <fullName evidence="1">Uncharacterized protein</fullName>
    </submittedName>
</protein>
<sequence>MDRDAIMGAMPSGDEFQAAPEYGKKKIVEDFIGTILDALNQEGREPDRWEAEHIASTLGLVLVGWYHAATVKAELTLTPSDERANPETWVRGDDTATARALRDGLERVSGVPARNF</sequence>
<dbReference type="RefSeq" id="WP_007576743.1">
    <property type="nucleotide sequence ID" value="NZ_AKAU01000011.1"/>
</dbReference>
<evidence type="ECO:0000313" key="3">
    <source>
        <dbReference type="Proteomes" id="UP000004980"/>
    </source>
</evidence>
<dbReference type="AlphaFoldDB" id="A0AAN1JHC0"/>